<organism evidence="1">
    <name type="scientific">Chaetoceros debilis</name>
    <dbReference type="NCBI Taxonomy" id="122233"/>
    <lineage>
        <taxon>Eukaryota</taxon>
        <taxon>Sar</taxon>
        <taxon>Stramenopiles</taxon>
        <taxon>Ochrophyta</taxon>
        <taxon>Bacillariophyta</taxon>
        <taxon>Coscinodiscophyceae</taxon>
        <taxon>Chaetocerotophycidae</taxon>
        <taxon>Chaetocerotales</taxon>
        <taxon>Chaetocerotaceae</taxon>
        <taxon>Chaetoceros</taxon>
    </lineage>
</organism>
<reference evidence="1" key="1">
    <citation type="submission" date="2021-01" db="EMBL/GenBank/DDBJ databases">
        <authorList>
            <person name="Corre E."/>
            <person name="Pelletier E."/>
            <person name="Niang G."/>
            <person name="Scheremetjew M."/>
            <person name="Finn R."/>
            <person name="Kale V."/>
            <person name="Holt S."/>
            <person name="Cochrane G."/>
            <person name="Meng A."/>
            <person name="Brown T."/>
            <person name="Cohen L."/>
        </authorList>
    </citation>
    <scope>NUCLEOTIDE SEQUENCE</scope>
    <source>
        <strain evidence="1">MM31A-1</strain>
    </source>
</reference>
<dbReference type="AlphaFoldDB" id="A0A7S3QBR9"/>
<dbReference type="EMBL" id="HBIO01021954">
    <property type="protein sequence ID" value="CAE0472077.1"/>
    <property type="molecule type" value="Transcribed_RNA"/>
</dbReference>
<sequence length="121" mass="13659">MVLEEIKYSSARRREFLHTNCTPCDLLSLWYHYDMVPPILRLKNGFVKAVESPTQVLNPSISNGRVVEERERLAPMNEPSSLKLVGTATVQCAPDVRVSAVLFAQYSNCSSPLPERMSWSC</sequence>
<evidence type="ECO:0000313" key="1">
    <source>
        <dbReference type="EMBL" id="CAE0472077.1"/>
    </source>
</evidence>
<name>A0A7S3QBR9_9STRA</name>
<gene>
    <name evidence="1" type="ORF">CDEB00056_LOCUS16930</name>
</gene>
<proteinExistence type="predicted"/>
<protein>
    <submittedName>
        <fullName evidence="1">Uncharacterized protein</fullName>
    </submittedName>
</protein>
<accession>A0A7S3QBR9</accession>